<evidence type="ECO:0000313" key="4">
    <source>
        <dbReference type="Proteomes" id="UP000533598"/>
    </source>
</evidence>
<dbReference type="Proteomes" id="UP000533598">
    <property type="component" value="Unassembled WGS sequence"/>
</dbReference>
<keyword evidence="1" id="KW-1133">Transmembrane helix</keyword>
<keyword evidence="1" id="KW-0812">Transmembrane</keyword>
<dbReference type="PANTHER" id="PTHR40763:SF5">
    <property type="entry name" value="MEMBRANE PROTEIN"/>
    <property type="match status" value="1"/>
</dbReference>
<gene>
    <name evidence="3" type="ORF">HNR67_000444</name>
</gene>
<keyword evidence="4" id="KW-1185">Reference proteome</keyword>
<reference evidence="3 4" key="1">
    <citation type="submission" date="2020-08" db="EMBL/GenBank/DDBJ databases">
        <title>Sequencing the genomes of 1000 actinobacteria strains.</title>
        <authorList>
            <person name="Klenk H.-P."/>
        </authorList>
    </citation>
    <scope>NUCLEOTIDE SEQUENCE [LARGE SCALE GENOMIC DNA]</scope>
    <source>
        <strain evidence="3 4">DSM 44230</strain>
    </source>
</reference>
<name>A0A7W7C6J7_9PSEU</name>
<dbReference type="RefSeq" id="WP_221489751.1">
    <property type="nucleotide sequence ID" value="NZ_BAAAUI010000059.1"/>
</dbReference>
<evidence type="ECO:0000313" key="3">
    <source>
        <dbReference type="EMBL" id="MBB4674326.1"/>
    </source>
</evidence>
<dbReference type="InterPro" id="IPR012551">
    <property type="entry name" value="DUF1707_SHOCT-like"/>
</dbReference>
<dbReference type="Pfam" id="PF08044">
    <property type="entry name" value="DUF1707"/>
    <property type="match status" value="1"/>
</dbReference>
<feature type="transmembrane region" description="Helical" evidence="1">
    <location>
        <begin position="116"/>
        <end position="134"/>
    </location>
</feature>
<feature type="domain" description="DUF1707" evidence="2">
    <location>
        <begin position="10"/>
        <end position="62"/>
    </location>
</feature>
<evidence type="ECO:0000256" key="1">
    <source>
        <dbReference type="SAM" id="Phobius"/>
    </source>
</evidence>
<feature type="transmembrane region" description="Helical" evidence="1">
    <location>
        <begin position="83"/>
        <end position="104"/>
    </location>
</feature>
<proteinExistence type="predicted"/>
<dbReference type="PANTHER" id="PTHR40763">
    <property type="entry name" value="MEMBRANE PROTEIN-RELATED"/>
    <property type="match status" value="1"/>
</dbReference>
<comment type="caution">
    <text evidence="3">The sequence shown here is derived from an EMBL/GenBank/DDBJ whole genome shotgun (WGS) entry which is preliminary data.</text>
</comment>
<evidence type="ECO:0000259" key="2">
    <source>
        <dbReference type="Pfam" id="PF08044"/>
    </source>
</evidence>
<organism evidence="3 4">
    <name type="scientific">Crossiella cryophila</name>
    <dbReference type="NCBI Taxonomy" id="43355"/>
    <lineage>
        <taxon>Bacteria</taxon>
        <taxon>Bacillati</taxon>
        <taxon>Actinomycetota</taxon>
        <taxon>Actinomycetes</taxon>
        <taxon>Pseudonocardiales</taxon>
        <taxon>Pseudonocardiaceae</taxon>
        <taxon>Crossiella</taxon>
    </lineage>
</organism>
<accession>A0A7W7C6J7</accession>
<dbReference type="EMBL" id="JACHMH010000001">
    <property type="protein sequence ID" value="MBB4674326.1"/>
    <property type="molecule type" value="Genomic_DNA"/>
</dbReference>
<dbReference type="AlphaFoldDB" id="A0A7W7C6J7"/>
<protein>
    <recommendedName>
        <fullName evidence="2">DUF1707 domain-containing protein</fullName>
    </recommendedName>
</protein>
<sequence>MSEPVPYERMRISDADREAVAGRLRHAQGEGRLTLGEFDERVRLVWASRTYGELAAVTADLPDLATQSPVPAVPAPARRPRRFFRAVLGVYLFAVLINLVIWGLVSVTELEPAYPWFLWVAGPPGVVVLTLHLLGRTPPDGR</sequence>
<keyword evidence="1" id="KW-0472">Membrane</keyword>